<organism evidence="1 2">
    <name type="scientific">Pseudomonas syringae</name>
    <dbReference type="NCBI Taxonomy" id="317"/>
    <lineage>
        <taxon>Bacteria</taxon>
        <taxon>Pseudomonadati</taxon>
        <taxon>Pseudomonadota</taxon>
        <taxon>Gammaproteobacteria</taxon>
        <taxon>Pseudomonadales</taxon>
        <taxon>Pseudomonadaceae</taxon>
        <taxon>Pseudomonas</taxon>
    </lineage>
</organism>
<evidence type="ECO:0000313" key="1">
    <source>
        <dbReference type="EMBL" id="OCR26291.1"/>
    </source>
</evidence>
<dbReference type="AlphaFoldDB" id="A0A1C7Z8M2"/>
<dbReference type="Proteomes" id="UP000093104">
    <property type="component" value="Unassembled WGS sequence"/>
</dbReference>
<sequence>MKVALIGTTAACVLNFRADFIALLVQKGHTVYAFAIDYCPATRRGVVDLGAIPVDYQFSRGGMNPFGDVINTYKLSRQIKSIAPDMVFSYFAKPVVFGTLAAAFAGVRRRIGMLEGLGYAFTRCSNKPCMKRNVIILIQVALYRLALPLLSNLIFLNRDDPKDLLDRYRLKVKEVSILGGIGLNLQKYTYSKPPSSVVSFIFVGRLLAEKGVREYVAAARLVKLKYPEAKFFMLGDLDEANPGALSRGELTQLVHKGIVIHPGHVDDVRGWLKQSSVFVLPSYREGVPRSTQEAMAIGRPVITTDVPGCRDTVVDGENGFIIPPFSVPDLVDKMVFFIENPDRIEPMGLESYSMAKARFDAVKVNAKLVEYFN</sequence>
<dbReference type="SUPFAM" id="SSF53756">
    <property type="entry name" value="UDP-Glycosyltransferase/glycogen phosphorylase"/>
    <property type="match status" value="1"/>
</dbReference>
<dbReference type="RefSeq" id="WP_065832007.1">
    <property type="nucleotide sequence ID" value="NZ_LGSI01000016.1"/>
</dbReference>
<gene>
    <name evidence="1" type="ORF">AFK24_04000</name>
</gene>
<dbReference type="PANTHER" id="PTHR12526:SF638">
    <property type="entry name" value="SPORE COAT PROTEIN SA"/>
    <property type="match status" value="1"/>
</dbReference>
<protein>
    <submittedName>
        <fullName evidence="1">Glycosyl transferase family 1</fullName>
    </submittedName>
</protein>
<dbReference type="Gene3D" id="3.40.50.2000">
    <property type="entry name" value="Glycogen Phosphorylase B"/>
    <property type="match status" value="2"/>
</dbReference>
<reference evidence="1 2" key="1">
    <citation type="submission" date="2015-07" db="EMBL/GenBank/DDBJ databases">
        <title>Draft genome sequence of a diazotrophic, plant growth-promoting rhizobacterium of the Pseudomonas syringae complex.</title>
        <authorList>
            <person name="Patten C.L."/>
            <person name="Jeong H."/>
        </authorList>
    </citation>
    <scope>NUCLEOTIDE SEQUENCE [LARGE SCALE GENOMIC DNA]</scope>
    <source>
        <strain evidence="1 2">GR12-2</strain>
    </source>
</reference>
<name>A0A1C7Z8M2_PSESX</name>
<dbReference type="EMBL" id="LGSI01000016">
    <property type="protein sequence ID" value="OCR26291.1"/>
    <property type="molecule type" value="Genomic_DNA"/>
</dbReference>
<dbReference type="GO" id="GO:0016757">
    <property type="term" value="F:glycosyltransferase activity"/>
    <property type="evidence" value="ECO:0007669"/>
    <property type="project" value="TreeGrafter"/>
</dbReference>
<proteinExistence type="predicted"/>
<keyword evidence="1" id="KW-0808">Transferase</keyword>
<accession>A0A1C7Z8M2</accession>
<evidence type="ECO:0000313" key="2">
    <source>
        <dbReference type="Proteomes" id="UP000093104"/>
    </source>
</evidence>
<dbReference type="CDD" id="cd03808">
    <property type="entry name" value="GT4_CapM-like"/>
    <property type="match status" value="1"/>
</dbReference>
<dbReference type="OrthoDB" id="9775208at2"/>
<dbReference type="Pfam" id="PF13692">
    <property type="entry name" value="Glyco_trans_1_4"/>
    <property type="match status" value="1"/>
</dbReference>
<dbReference type="PANTHER" id="PTHR12526">
    <property type="entry name" value="GLYCOSYLTRANSFERASE"/>
    <property type="match status" value="1"/>
</dbReference>
<comment type="caution">
    <text evidence="1">The sequence shown here is derived from an EMBL/GenBank/DDBJ whole genome shotgun (WGS) entry which is preliminary data.</text>
</comment>